<dbReference type="PANTHER" id="PTHR11941:SF54">
    <property type="entry name" value="ENOYL-COA HYDRATASE, MITOCHONDRIAL"/>
    <property type="match status" value="1"/>
</dbReference>
<dbReference type="Gene3D" id="3.90.226.10">
    <property type="entry name" value="2-enoyl-CoA Hydratase, Chain A, domain 1"/>
    <property type="match status" value="1"/>
</dbReference>
<dbReference type="AlphaFoldDB" id="A0A0G3ETK0"/>
<evidence type="ECO:0000313" key="3">
    <source>
        <dbReference type="EMBL" id="AKJ70300.1"/>
    </source>
</evidence>
<dbReference type="EMBL" id="CP011568">
    <property type="protein sequence ID" value="AKJ70300.1"/>
    <property type="molecule type" value="Genomic_DNA"/>
</dbReference>
<evidence type="ECO:0000256" key="2">
    <source>
        <dbReference type="ARBA" id="ARBA00023239"/>
    </source>
</evidence>
<dbReference type="InterPro" id="IPR029045">
    <property type="entry name" value="ClpP/crotonase-like_dom_sf"/>
</dbReference>
<dbReference type="KEGG" id="ptx:ABW99_01825"/>
<accession>A0A0G3ETK0</accession>
<dbReference type="Proteomes" id="UP000036700">
    <property type="component" value="Chromosome"/>
</dbReference>
<keyword evidence="4" id="KW-1185">Reference proteome</keyword>
<dbReference type="SUPFAM" id="SSF52096">
    <property type="entry name" value="ClpP/crotonase"/>
    <property type="match status" value="1"/>
</dbReference>
<name>A0A0G3ETK0_9BURK</name>
<organism evidence="3 4">
    <name type="scientific">Pandoraea thiooxydans</name>
    <dbReference type="NCBI Taxonomy" id="445709"/>
    <lineage>
        <taxon>Bacteria</taxon>
        <taxon>Pseudomonadati</taxon>
        <taxon>Pseudomonadota</taxon>
        <taxon>Betaproteobacteria</taxon>
        <taxon>Burkholderiales</taxon>
        <taxon>Burkholderiaceae</taxon>
        <taxon>Pandoraea</taxon>
    </lineage>
</organism>
<dbReference type="PANTHER" id="PTHR11941">
    <property type="entry name" value="ENOYL-COA HYDRATASE-RELATED"/>
    <property type="match status" value="1"/>
</dbReference>
<sequence>MDRVAAHAGEGVATIVLSHPGKLNALSVRMWRELHACVSQLAADDEVRAIVVRGADGHFAAGADIEEFPVERGTEAALRHYHNDIIAPALDALAGCRHPTVALIEGVCVGGGLEIAAHCDLRIAGEASRFGIPINQLGFSMAPGELRGVLGLVGRAVALELLLEGRIFGAHEAREKGLLTRVTHERDAAAEAYAAARRIAAGAPLAARINKMLIRRMTPQAEPLTESEWVAAFAYWDSHDHREGVAAFLEKRVPNFRGH</sequence>
<comment type="similarity">
    <text evidence="1">Belongs to the enoyl-CoA hydratase/isomerase family.</text>
</comment>
<reference evidence="4" key="1">
    <citation type="submission" date="2015-06" db="EMBL/GenBank/DDBJ databases">
        <authorList>
            <person name="Lim Y.L."/>
            <person name="Ee R."/>
            <person name="Yong D."/>
            <person name="How K.Y."/>
            <person name="Yin W.F."/>
            <person name="Chan K.G."/>
        </authorList>
    </citation>
    <scope>NUCLEOTIDE SEQUENCE [LARGE SCALE GENOMIC DNA]</scope>
    <source>
        <strain evidence="4">DSM 25325</strain>
    </source>
</reference>
<dbReference type="GO" id="GO:0016829">
    <property type="term" value="F:lyase activity"/>
    <property type="evidence" value="ECO:0007669"/>
    <property type="project" value="UniProtKB-KW"/>
</dbReference>
<evidence type="ECO:0000256" key="1">
    <source>
        <dbReference type="ARBA" id="ARBA00005254"/>
    </source>
</evidence>
<keyword evidence="2" id="KW-0456">Lyase</keyword>
<proteinExistence type="inferred from homology"/>
<dbReference type="STRING" id="445709.ABW99_01825"/>
<gene>
    <name evidence="3" type="ORF">ABW99_01825</name>
</gene>
<dbReference type="Gene3D" id="1.10.12.10">
    <property type="entry name" value="Lyase 2-enoyl-coa Hydratase, Chain A, domain 2"/>
    <property type="match status" value="1"/>
</dbReference>
<dbReference type="InterPro" id="IPR001753">
    <property type="entry name" value="Enoyl-CoA_hydra/iso"/>
</dbReference>
<dbReference type="PATRIC" id="fig|445709.3.peg.397"/>
<evidence type="ECO:0000313" key="4">
    <source>
        <dbReference type="Proteomes" id="UP000036700"/>
    </source>
</evidence>
<dbReference type="Pfam" id="PF00378">
    <property type="entry name" value="ECH_1"/>
    <property type="match status" value="1"/>
</dbReference>
<dbReference type="CDD" id="cd06558">
    <property type="entry name" value="crotonase-like"/>
    <property type="match status" value="1"/>
</dbReference>
<protein>
    <submittedName>
        <fullName evidence="3">Enoyl-CoA hydratase</fullName>
    </submittedName>
</protein>
<dbReference type="GO" id="GO:0006635">
    <property type="term" value="P:fatty acid beta-oxidation"/>
    <property type="evidence" value="ECO:0007669"/>
    <property type="project" value="TreeGrafter"/>
</dbReference>
<dbReference type="InterPro" id="IPR014748">
    <property type="entry name" value="Enoyl-CoA_hydra_C"/>
</dbReference>